<dbReference type="EMBL" id="BOPD01000044">
    <property type="protein sequence ID" value="GIJ36222.1"/>
    <property type="molecule type" value="Genomic_DNA"/>
</dbReference>
<feature type="compositionally biased region" description="Polar residues" evidence="1">
    <location>
        <begin position="43"/>
        <end position="63"/>
    </location>
</feature>
<name>A0A9W5UW72_9ACTN</name>
<protein>
    <submittedName>
        <fullName evidence="2">Uncharacterized protein</fullName>
    </submittedName>
</protein>
<feature type="region of interest" description="Disordered" evidence="1">
    <location>
        <begin position="42"/>
        <end position="93"/>
    </location>
</feature>
<keyword evidence="3" id="KW-1185">Reference proteome</keyword>
<dbReference type="Proteomes" id="UP000607311">
    <property type="component" value="Unassembled WGS sequence"/>
</dbReference>
<proteinExistence type="predicted"/>
<organism evidence="2 3">
    <name type="scientific">Micromonospora sediminimaris</name>
    <dbReference type="NCBI Taxonomy" id="547162"/>
    <lineage>
        <taxon>Bacteria</taxon>
        <taxon>Bacillati</taxon>
        <taxon>Actinomycetota</taxon>
        <taxon>Actinomycetes</taxon>
        <taxon>Micromonosporales</taxon>
        <taxon>Micromonosporaceae</taxon>
        <taxon>Micromonospora</taxon>
    </lineage>
</organism>
<comment type="caution">
    <text evidence="2">The sequence shown here is derived from an EMBL/GenBank/DDBJ whole genome shotgun (WGS) entry which is preliminary data.</text>
</comment>
<evidence type="ECO:0000313" key="3">
    <source>
        <dbReference type="Proteomes" id="UP000607311"/>
    </source>
</evidence>
<evidence type="ECO:0000313" key="2">
    <source>
        <dbReference type="EMBL" id="GIJ36222.1"/>
    </source>
</evidence>
<dbReference type="AlphaFoldDB" id="A0A9W5UW72"/>
<gene>
    <name evidence="2" type="ORF">Vse01_53700</name>
</gene>
<accession>A0A9W5UW72</accession>
<reference evidence="2" key="1">
    <citation type="submission" date="2021-01" db="EMBL/GenBank/DDBJ databases">
        <title>Whole genome shotgun sequence of Verrucosispora sediminis NBRC 107745.</title>
        <authorList>
            <person name="Komaki H."/>
            <person name="Tamura T."/>
        </authorList>
    </citation>
    <scope>NUCLEOTIDE SEQUENCE</scope>
    <source>
        <strain evidence="2">NBRC 107745</strain>
    </source>
</reference>
<sequence length="93" mass="9770">MFVDVPGGDVYHCAGLRGATSAELNQPLHERHLHLLTEKNAGMSPTTCQADSETCCSTNSTELPSALTVRQKRAAKSGSHGAGRLSAASEYSP</sequence>
<evidence type="ECO:0000256" key="1">
    <source>
        <dbReference type="SAM" id="MobiDB-lite"/>
    </source>
</evidence>